<feature type="compositionally biased region" description="Polar residues" evidence="1">
    <location>
        <begin position="126"/>
        <end position="139"/>
    </location>
</feature>
<feature type="region of interest" description="Disordered" evidence="1">
    <location>
        <begin position="112"/>
        <end position="146"/>
    </location>
</feature>
<evidence type="ECO:0000313" key="2">
    <source>
        <dbReference type="EMBL" id="OAD54981.1"/>
    </source>
</evidence>
<name>A0A310SK78_9HYME</name>
<feature type="region of interest" description="Disordered" evidence="1">
    <location>
        <begin position="27"/>
        <end position="63"/>
    </location>
</feature>
<sequence>MKNGARKCERRNAAREGCFTSVSSSHARISVGPDKPAVRDPSACVIPPGQRVSERKRVTEKESQQRIDRTACCDVAEETTRTKFLCSVVIALIRSEVDDICLQIINFEDLSSQPPPQSTIPPASQTNNRLVTRSSTSEPKNGGFKGPEMKGIVGVVEKLEILAMVVVEKSDTETGTVLRAVYKWFQNFGLASRWNPQVLDPRQASVS</sequence>
<keyword evidence="3" id="KW-1185">Reference proteome</keyword>
<accession>A0A310SK78</accession>
<evidence type="ECO:0000313" key="3">
    <source>
        <dbReference type="Proteomes" id="UP000250275"/>
    </source>
</evidence>
<feature type="compositionally biased region" description="Basic and acidic residues" evidence="1">
    <location>
        <begin position="52"/>
        <end position="63"/>
    </location>
</feature>
<evidence type="ECO:0000256" key="1">
    <source>
        <dbReference type="SAM" id="MobiDB-lite"/>
    </source>
</evidence>
<dbReference type="EMBL" id="KQ763581">
    <property type="protein sequence ID" value="OAD54981.1"/>
    <property type="molecule type" value="Genomic_DNA"/>
</dbReference>
<reference evidence="2 3" key="1">
    <citation type="submission" date="2015-07" db="EMBL/GenBank/DDBJ databases">
        <title>The genome of Eufriesea mexicana.</title>
        <authorList>
            <person name="Pan H."/>
            <person name="Kapheim K."/>
        </authorList>
    </citation>
    <scope>NUCLEOTIDE SEQUENCE [LARGE SCALE GENOMIC DNA]</scope>
    <source>
        <strain evidence="2">0111107269</strain>
        <tissue evidence="2">Whole body</tissue>
    </source>
</reference>
<gene>
    <name evidence="2" type="ORF">WN48_05861</name>
</gene>
<dbReference type="AlphaFoldDB" id="A0A310SK78"/>
<protein>
    <submittedName>
        <fullName evidence="2">Uncharacterized protein</fullName>
    </submittedName>
</protein>
<dbReference type="Proteomes" id="UP000250275">
    <property type="component" value="Unassembled WGS sequence"/>
</dbReference>
<proteinExistence type="predicted"/>
<organism evidence="2 3">
    <name type="scientific">Eufriesea mexicana</name>
    <dbReference type="NCBI Taxonomy" id="516756"/>
    <lineage>
        <taxon>Eukaryota</taxon>
        <taxon>Metazoa</taxon>
        <taxon>Ecdysozoa</taxon>
        <taxon>Arthropoda</taxon>
        <taxon>Hexapoda</taxon>
        <taxon>Insecta</taxon>
        <taxon>Pterygota</taxon>
        <taxon>Neoptera</taxon>
        <taxon>Endopterygota</taxon>
        <taxon>Hymenoptera</taxon>
        <taxon>Apocrita</taxon>
        <taxon>Aculeata</taxon>
        <taxon>Apoidea</taxon>
        <taxon>Anthophila</taxon>
        <taxon>Apidae</taxon>
        <taxon>Eufriesea</taxon>
    </lineage>
</organism>